<dbReference type="SUPFAM" id="SSF48452">
    <property type="entry name" value="TPR-like"/>
    <property type="match status" value="1"/>
</dbReference>
<dbReference type="Gene3D" id="1.25.40.10">
    <property type="entry name" value="Tetratricopeptide repeat domain"/>
    <property type="match status" value="1"/>
</dbReference>
<comment type="caution">
    <text evidence="1">The sequence shown here is derived from an EMBL/GenBank/DDBJ whole genome shotgun (WGS) entry which is preliminary data.</text>
</comment>
<organism evidence="1 2">
    <name type="scientific">Floridaenema fluviatile BLCC-F154</name>
    <dbReference type="NCBI Taxonomy" id="3153640"/>
    <lineage>
        <taxon>Bacteria</taxon>
        <taxon>Bacillati</taxon>
        <taxon>Cyanobacteriota</taxon>
        <taxon>Cyanophyceae</taxon>
        <taxon>Oscillatoriophycideae</taxon>
        <taxon>Aerosakkonematales</taxon>
        <taxon>Aerosakkonemataceae</taxon>
        <taxon>Floridanema</taxon>
        <taxon>Floridanema fluviatile</taxon>
    </lineage>
</organism>
<sequence length="191" mass="20293">MARIAYIPLMLSVALTTVGISVHPSVAQSTVQSASKTEVTLSTDEAQGIIKRADNFRQKGDLNKAIASLEGAIKDGNQTAAIYHKLGDLYLEAGRDLSEVAAAYSQAEKLAKAANNLPEQAAAQVALADVQFKLGKKEEANQLLNQAKQNYITLGDSESVSQVDAKITAIANDNNQGNFPRPVLRNGGEGR</sequence>
<keyword evidence="2" id="KW-1185">Reference proteome</keyword>
<evidence type="ECO:0000313" key="2">
    <source>
        <dbReference type="Proteomes" id="UP001576776"/>
    </source>
</evidence>
<dbReference type="Pfam" id="PF13414">
    <property type="entry name" value="TPR_11"/>
    <property type="match status" value="1"/>
</dbReference>
<dbReference type="InterPro" id="IPR011990">
    <property type="entry name" value="TPR-like_helical_dom_sf"/>
</dbReference>
<name>A0ABV4YCS6_9CYAN</name>
<evidence type="ECO:0000313" key="1">
    <source>
        <dbReference type="EMBL" id="MFB2936621.1"/>
    </source>
</evidence>
<dbReference type="EMBL" id="JBHFNS010000059">
    <property type="protein sequence ID" value="MFB2936621.1"/>
    <property type="molecule type" value="Genomic_DNA"/>
</dbReference>
<accession>A0ABV4YCS6</accession>
<gene>
    <name evidence="1" type="ORF">ACE1B6_15325</name>
</gene>
<proteinExistence type="predicted"/>
<dbReference type="Proteomes" id="UP001576776">
    <property type="component" value="Unassembled WGS sequence"/>
</dbReference>
<dbReference type="RefSeq" id="WP_413258116.1">
    <property type="nucleotide sequence ID" value="NZ_JBHFNS010000059.1"/>
</dbReference>
<protein>
    <submittedName>
        <fullName evidence="1">Type IV pilus biogenesis/stability protein PilW</fullName>
    </submittedName>
</protein>
<reference evidence="1 2" key="1">
    <citation type="submission" date="2024-09" db="EMBL/GenBank/DDBJ databases">
        <title>Floridaenema gen nov. (Aerosakkonemataceae, Aerosakkonematales ord. nov., Cyanobacteria) from benthic tropical and subtropical fresh waters, with the description of four new species.</title>
        <authorList>
            <person name="Moretto J.A."/>
            <person name="Berthold D.E."/>
            <person name="Lefler F.W."/>
            <person name="Huang I.-S."/>
            <person name="Laughinghouse H. IV."/>
        </authorList>
    </citation>
    <scope>NUCLEOTIDE SEQUENCE [LARGE SCALE GENOMIC DNA]</scope>
    <source>
        <strain evidence="1 2">BLCC-F154</strain>
    </source>
</reference>